<name>A0A246JY67_9SPHN</name>
<reference evidence="2 3" key="1">
    <citation type="journal article" date="2002" name="Int. J. Syst. Evol. Microbiol.">
        <title>Sphingopyxis witflariensis sp. nov., isolated from activated sludge.</title>
        <authorList>
            <person name="Kampfer P."/>
            <person name="Witzenberger R."/>
            <person name="Denner E.B."/>
            <person name="Busse H.J."/>
            <person name="Neef A."/>
        </authorList>
    </citation>
    <scope>NUCLEOTIDE SEQUENCE [LARGE SCALE GENOMIC DNA]</scope>
    <source>
        <strain evidence="2 3">DSM 14551</strain>
    </source>
</reference>
<organism evidence="2 3">
    <name type="scientific">Sphingopyxis witflariensis</name>
    <dbReference type="NCBI Taxonomy" id="173675"/>
    <lineage>
        <taxon>Bacteria</taxon>
        <taxon>Pseudomonadati</taxon>
        <taxon>Pseudomonadota</taxon>
        <taxon>Alphaproteobacteria</taxon>
        <taxon>Sphingomonadales</taxon>
        <taxon>Sphingomonadaceae</taxon>
        <taxon>Sphingopyxis</taxon>
    </lineage>
</organism>
<dbReference type="RefSeq" id="WP_088472640.1">
    <property type="nucleotide sequence ID" value="NZ_NISJ01000004.1"/>
</dbReference>
<comment type="caution">
    <text evidence="2">The sequence shown here is derived from an EMBL/GenBank/DDBJ whole genome shotgun (WGS) entry which is preliminary data.</text>
</comment>
<keyword evidence="1" id="KW-0472">Membrane</keyword>
<dbReference type="AlphaFoldDB" id="A0A246JY67"/>
<keyword evidence="1" id="KW-1133">Transmembrane helix</keyword>
<accession>A0A246JY67</accession>
<keyword evidence="3" id="KW-1185">Reference proteome</keyword>
<sequence length="164" mass="17484">MFSEAYAIAVAIYPMLLISTLVVGGIGIAVNRGGSRRVGAVMIGCQIALLGLWAIGVRPQSPEIGMVVCNGLSAAVLLLTPPTPPYRLQRLASSLFLASALLNSVFAIFDPTPYLTAMRWFGSAAIDMVMILTLGGYCGGLVGKALAHRFRDHARDPYHSGHRR</sequence>
<evidence type="ECO:0000313" key="2">
    <source>
        <dbReference type="EMBL" id="OWQ98025.1"/>
    </source>
</evidence>
<dbReference type="Proteomes" id="UP000197097">
    <property type="component" value="Unassembled WGS sequence"/>
</dbReference>
<feature type="transmembrane region" description="Helical" evidence="1">
    <location>
        <begin position="62"/>
        <end position="79"/>
    </location>
</feature>
<evidence type="ECO:0000313" key="3">
    <source>
        <dbReference type="Proteomes" id="UP000197097"/>
    </source>
</evidence>
<dbReference type="SUPFAM" id="SSF56655">
    <property type="entry name" value="Carbohydrate phosphatase"/>
    <property type="match status" value="1"/>
</dbReference>
<proteinExistence type="predicted"/>
<dbReference type="EMBL" id="NISJ01000004">
    <property type="protein sequence ID" value="OWQ98025.1"/>
    <property type="molecule type" value="Genomic_DNA"/>
</dbReference>
<feature type="transmembrane region" description="Helical" evidence="1">
    <location>
        <begin position="6"/>
        <end position="31"/>
    </location>
</feature>
<keyword evidence="1" id="KW-0812">Transmembrane</keyword>
<feature type="transmembrane region" description="Helical" evidence="1">
    <location>
        <begin position="91"/>
        <end position="109"/>
    </location>
</feature>
<protein>
    <submittedName>
        <fullName evidence="2">Uncharacterized protein</fullName>
    </submittedName>
</protein>
<evidence type="ECO:0000256" key="1">
    <source>
        <dbReference type="SAM" id="Phobius"/>
    </source>
</evidence>
<feature type="transmembrane region" description="Helical" evidence="1">
    <location>
        <begin position="121"/>
        <end position="142"/>
    </location>
</feature>
<gene>
    <name evidence="2" type="ORF">CDQ91_10420</name>
</gene>
<feature type="transmembrane region" description="Helical" evidence="1">
    <location>
        <begin position="38"/>
        <end position="56"/>
    </location>
</feature>